<organism evidence="1 2">
    <name type="scientific">Alicyclobacillus cycloheptanicus</name>
    <dbReference type="NCBI Taxonomy" id="1457"/>
    <lineage>
        <taxon>Bacteria</taxon>
        <taxon>Bacillati</taxon>
        <taxon>Bacillota</taxon>
        <taxon>Bacilli</taxon>
        <taxon>Bacillales</taxon>
        <taxon>Alicyclobacillaceae</taxon>
        <taxon>Alicyclobacillus</taxon>
    </lineage>
</organism>
<name>A0ABT9XG70_9BACL</name>
<evidence type="ECO:0000313" key="2">
    <source>
        <dbReference type="Proteomes" id="UP001232973"/>
    </source>
</evidence>
<dbReference type="Proteomes" id="UP001232973">
    <property type="component" value="Unassembled WGS sequence"/>
</dbReference>
<keyword evidence="2" id="KW-1185">Reference proteome</keyword>
<dbReference type="EMBL" id="JAUSTP010000004">
    <property type="protein sequence ID" value="MDQ0189079.1"/>
    <property type="molecule type" value="Genomic_DNA"/>
</dbReference>
<proteinExistence type="predicted"/>
<sequence>MNFQRIILAWVCEMSEIGAAEMKSLSNEFYQVSLSRSQFSDWQSALSTIRTQIEQSEIKIVDIKRVGNDELVIIYRLRHARER</sequence>
<accession>A0ABT9XG70</accession>
<reference evidence="1 2" key="1">
    <citation type="submission" date="2023-07" db="EMBL/GenBank/DDBJ databases">
        <title>Genomic Encyclopedia of Type Strains, Phase IV (KMG-IV): sequencing the most valuable type-strain genomes for metagenomic binning, comparative biology and taxonomic classification.</title>
        <authorList>
            <person name="Goeker M."/>
        </authorList>
    </citation>
    <scope>NUCLEOTIDE SEQUENCE [LARGE SCALE GENOMIC DNA]</scope>
    <source>
        <strain evidence="1 2">DSM 4006</strain>
    </source>
</reference>
<comment type="caution">
    <text evidence="1">The sequence shown here is derived from an EMBL/GenBank/DDBJ whole genome shotgun (WGS) entry which is preliminary data.</text>
</comment>
<protein>
    <submittedName>
        <fullName evidence="1">Uncharacterized protein</fullName>
    </submittedName>
</protein>
<gene>
    <name evidence="1" type="ORF">J2S03_000895</name>
</gene>
<evidence type="ECO:0000313" key="1">
    <source>
        <dbReference type="EMBL" id="MDQ0189079.1"/>
    </source>
</evidence>